<accession>A0A3R9YE27</accession>
<sequence length="237" mass="27612">MRRYKWSIIFTGLLALIGALTIVSLSSSFLKGILVLSIWLLLISFIANRLEKTPKKKKRRMPEPSDDLLDHYYKVGMTDEEIIFFRNTMAATKKQIQLLEQQMNQVPKLKAINLRHDTLIAAKGIFKELVKEPRKLHRADQFLYTHLPNLVELSKKYIEINNHDLKNKQTYQALDKSASVIDELSQLVLRDYEKIVADDLEDLEIEVSLAEKNIQKDTDWFNDFQQTEDKGGSFDDR</sequence>
<dbReference type="AlphaFoldDB" id="A0A3R9YE27"/>
<dbReference type="OrthoDB" id="2243657at2"/>
<dbReference type="InterPro" id="IPR018770">
    <property type="entry name" value="ChloroindolylP_hydrolase"/>
</dbReference>
<comment type="caution">
    <text evidence="2">The sequence shown here is derived from an EMBL/GenBank/DDBJ whole genome shotgun (WGS) entry which is preliminary data.</text>
</comment>
<feature type="transmembrane region" description="Helical" evidence="1">
    <location>
        <begin position="32"/>
        <end position="50"/>
    </location>
</feature>
<dbReference type="Proteomes" id="UP000277864">
    <property type="component" value="Unassembled WGS sequence"/>
</dbReference>
<reference evidence="2 3" key="1">
    <citation type="submission" date="2018-03" db="EMBL/GenBank/DDBJ databases">
        <authorList>
            <person name="Gulvik C.A."/>
        </authorList>
    </citation>
    <scope>NUCLEOTIDE SEQUENCE [LARGE SCALE GENOMIC DNA]</scope>
    <source>
        <strain evidence="2 3">JCM 31581</strain>
    </source>
</reference>
<dbReference type="RefSeq" id="WP_125943546.1">
    <property type="nucleotide sequence ID" value="NZ_PXZH01000003.1"/>
</dbReference>
<dbReference type="Pfam" id="PF10112">
    <property type="entry name" value="Halogen_Hydrol"/>
    <property type="match status" value="1"/>
</dbReference>
<keyword evidence="3" id="KW-1185">Reference proteome</keyword>
<name>A0A3R9YE27_9ENTE</name>
<organism evidence="2 3">
    <name type="scientific">Vagococcus humatus</name>
    <dbReference type="NCBI Taxonomy" id="1889241"/>
    <lineage>
        <taxon>Bacteria</taxon>
        <taxon>Bacillati</taxon>
        <taxon>Bacillota</taxon>
        <taxon>Bacilli</taxon>
        <taxon>Lactobacillales</taxon>
        <taxon>Enterococcaceae</taxon>
        <taxon>Vagococcus</taxon>
    </lineage>
</organism>
<proteinExistence type="predicted"/>
<keyword evidence="1" id="KW-0472">Membrane</keyword>
<protein>
    <submittedName>
        <fullName evidence="2">5-bromo-4-chloroindolyl phosphate hydrolysis protein</fullName>
    </submittedName>
</protein>
<dbReference type="EMBL" id="PXZH01000003">
    <property type="protein sequence ID" value="RST89120.1"/>
    <property type="molecule type" value="Genomic_DNA"/>
</dbReference>
<evidence type="ECO:0000313" key="2">
    <source>
        <dbReference type="EMBL" id="RST89120.1"/>
    </source>
</evidence>
<keyword evidence="1" id="KW-1133">Transmembrane helix</keyword>
<keyword evidence="1" id="KW-0812">Transmembrane</keyword>
<gene>
    <name evidence="2" type="ORF">C7P63_07475</name>
</gene>
<evidence type="ECO:0000313" key="3">
    <source>
        <dbReference type="Proteomes" id="UP000277864"/>
    </source>
</evidence>
<evidence type="ECO:0000256" key="1">
    <source>
        <dbReference type="SAM" id="Phobius"/>
    </source>
</evidence>
<feature type="transmembrane region" description="Helical" evidence="1">
    <location>
        <begin position="7"/>
        <end position="26"/>
    </location>
</feature>